<comment type="caution">
    <text evidence="1">The sequence shown here is derived from an EMBL/GenBank/DDBJ whole genome shotgun (WGS) entry which is preliminary data.</text>
</comment>
<accession>A0A5M6DCS7</accession>
<gene>
    <name evidence="1" type="ORF">FYK55_10260</name>
</gene>
<name>A0A5M6DCS7_9BACT</name>
<dbReference type="Proteomes" id="UP000324479">
    <property type="component" value="Unassembled WGS sequence"/>
</dbReference>
<sequence length="84" mass="9328">MRRHVFQALLTPDEECGGYTICALHYPGVVSEGETLEEAKEGISEAFLAMLESRVAHGESMMYSDLPVVEQEENSRVIRIVVDG</sequence>
<protein>
    <submittedName>
        <fullName evidence="1">Type II toxin-antitoxin system HicB family antitoxin</fullName>
    </submittedName>
</protein>
<evidence type="ECO:0000313" key="1">
    <source>
        <dbReference type="EMBL" id="KAA5543879.1"/>
    </source>
</evidence>
<proteinExistence type="predicted"/>
<dbReference type="AlphaFoldDB" id="A0A5M6DCS7"/>
<dbReference type="Gene3D" id="3.30.160.250">
    <property type="match status" value="1"/>
</dbReference>
<evidence type="ECO:0000313" key="2">
    <source>
        <dbReference type="Proteomes" id="UP000324479"/>
    </source>
</evidence>
<dbReference type="InterPro" id="IPR035069">
    <property type="entry name" value="TTHA1013/TTHA0281-like"/>
</dbReference>
<reference evidence="1 2" key="1">
    <citation type="submission" date="2019-08" db="EMBL/GenBank/DDBJ databases">
        <authorList>
            <person name="Dhanesh K."/>
            <person name="Kumar G."/>
            <person name="Sasikala C."/>
            <person name="Venkata Ramana C."/>
        </authorList>
    </citation>
    <scope>NUCLEOTIDE SEQUENCE [LARGE SCALE GENOMIC DNA]</scope>
    <source>
        <strain evidence="1 2">JC645</strain>
    </source>
</reference>
<organism evidence="1 2">
    <name type="scientific">Roseiconus nitratireducens</name>
    <dbReference type="NCBI Taxonomy" id="2605748"/>
    <lineage>
        <taxon>Bacteria</taxon>
        <taxon>Pseudomonadati</taxon>
        <taxon>Planctomycetota</taxon>
        <taxon>Planctomycetia</taxon>
        <taxon>Pirellulales</taxon>
        <taxon>Pirellulaceae</taxon>
        <taxon>Roseiconus</taxon>
    </lineage>
</organism>
<keyword evidence="2" id="KW-1185">Reference proteome</keyword>
<dbReference type="EMBL" id="VWOX01000005">
    <property type="protein sequence ID" value="KAA5543879.1"/>
    <property type="molecule type" value="Genomic_DNA"/>
</dbReference>
<dbReference type="SUPFAM" id="SSF143100">
    <property type="entry name" value="TTHA1013/TTHA0281-like"/>
    <property type="match status" value="1"/>
</dbReference>